<organism evidence="1 2">
    <name type="scientific">Brachionus plicatilis</name>
    <name type="common">Marine rotifer</name>
    <name type="synonym">Brachionus muelleri</name>
    <dbReference type="NCBI Taxonomy" id="10195"/>
    <lineage>
        <taxon>Eukaryota</taxon>
        <taxon>Metazoa</taxon>
        <taxon>Spiralia</taxon>
        <taxon>Gnathifera</taxon>
        <taxon>Rotifera</taxon>
        <taxon>Eurotatoria</taxon>
        <taxon>Monogononta</taxon>
        <taxon>Pseudotrocha</taxon>
        <taxon>Ploima</taxon>
        <taxon>Brachionidae</taxon>
        <taxon>Brachionus</taxon>
    </lineage>
</organism>
<evidence type="ECO:0000313" key="2">
    <source>
        <dbReference type="Proteomes" id="UP000276133"/>
    </source>
</evidence>
<gene>
    <name evidence="1" type="ORF">BpHYR1_032052</name>
</gene>
<accession>A0A3M7P8K4</accession>
<keyword evidence="2" id="KW-1185">Reference proteome</keyword>
<dbReference type="EMBL" id="REGN01012446">
    <property type="protein sequence ID" value="RMZ95421.1"/>
    <property type="molecule type" value="Genomic_DNA"/>
</dbReference>
<dbReference type="AlphaFoldDB" id="A0A3M7P8K4"/>
<evidence type="ECO:0000313" key="1">
    <source>
        <dbReference type="EMBL" id="RMZ95421.1"/>
    </source>
</evidence>
<comment type="caution">
    <text evidence="1">The sequence shown here is derived from an EMBL/GenBank/DDBJ whole genome shotgun (WGS) entry which is preliminary data.</text>
</comment>
<protein>
    <submittedName>
        <fullName evidence="1">Uncharacterized protein</fullName>
    </submittedName>
</protein>
<dbReference type="Proteomes" id="UP000276133">
    <property type="component" value="Unassembled WGS sequence"/>
</dbReference>
<reference evidence="1 2" key="1">
    <citation type="journal article" date="2018" name="Sci. Rep.">
        <title>Genomic signatures of local adaptation to the degree of environmental predictability in rotifers.</title>
        <authorList>
            <person name="Franch-Gras L."/>
            <person name="Hahn C."/>
            <person name="Garcia-Roger E.M."/>
            <person name="Carmona M.J."/>
            <person name="Serra M."/>
            <person name="Gomez A."/>
        </authorList>
    </citation>
    <scope>NUCLEOTIDE SEQUENCE [LARGE SCALE GENOMIC DNA]</scope>
    <source>
        <strain evidence="1">HYR1</strain>
    </source>
</reference>
<proteinExistence type="predicted"/>
<name>A0A3M7P8K4_BRAPC</name>
<sequence>MCWSYLSVWWLGEPYIFNPVLNNNFRLSGSIIEECSFMNQFRIHFLSLKTAMQANSISLMALELKLFLKLTQA</sequence>